<proteinExistence type="predicted"/>
<feature type="non-terminal residue" evidence="1">
    <location>
        <position position="1"/>
    </location>
</feature>
<name>A0A9N9BYS4_9GLOM</name>
<evidence type="ECO:0000313" key="2">
    <source>
        <dbReference type="Proteomes" id="UP000789570"/>
    </source>
</evidence>
<organism evidence="1 2">
    <name type="scientific">Funneliformis caledonium</name>
    <dbReference type="NCBI Taxonomy" id="1117310"/>
    <lineage>
        <taxon>Eukaryota</taxon>
        <taxon>Fungi</taxon>
        <taxon>Fungi incertae sedis</taxon>
        <taxon>Mucoromycota</taxon>
        <taxon>Glomeromycotina</taxon>
        <taxon>Glomeromycetes</taxon>
        <taxon>Glomerales</taxon>
        <taxon>Glomeraceae</taxon>
        <taxon>Funneliformis</taxon>
    </lineage>
</organism>
<dbReference type="OrthoDB" id="2379551at2759"/>
<dbReference type="EMBL" id="CAJVPQ010002089">
    <property type="protein sequence ID" value="CAG8583046.1"/>
    <property type="molecule type" value="Genomic_DNA"/>
</dbReference>
<comment type="caution">
    <text evidence="1">The sequence shown here is derived from an EMBL/GenBank/DDBJ whole genome shotgun (WGS) entry which is preliminary data.</text>
</comment>
<dbReference type="Proteomes" id="UP000789570">
    <property type="component" value="Unassembled WGS sequence"/>
</dbReference>
<dbReference type="AlphaFoldDB" id="A0A9N9BYS4"/>
<accession>A0A9N9BYS4</accession>
<keyword evidence="2" id="KW-1185">Reference proteome</keyword>
<reference evidence="1" key="1">
    <citation type="submission" date="2021-06" db="EMBL/GenBank/DDBJ databases">
        <authorList>
            <person name="Kallberg Y."/>
            <person name="Tangrot J."/>
            <person name="Rosling A."/>
        </authorList>
    </citation>
    <scope>NUCLEOTIDE SEQUENCE</scope>
    <source>
        <strain evidence="1">UK204</strain>
    </source>
</reference>
<evidence type="ECO:0000313" key="1">
    <source>
        <dbReference type="EMBL" id="CAG8583046.1"/>
    </source>
</evidence>
<gene>
    <name evidence="1" type="ORF">FCALED_LOCUS7699</name>
</gene>
<protein>
    <submittedName>
        <fullName evidence="1">9059_t:CDS:1</fullName>
    </submittedName>
</protein>
<sequence length="209" mass="24213">INLQNSDHNDDVIQPNLVSSSQDLDGDVLLNKYSLPNLASSLQELDDNISLDEDSLSNSVNSLQDLDDDILSDEDSFTSDRIIFATKPNNVRKKRRKYNQFCMTSNYTIIIPDKEYEQQVDSSSNDKEFWSVNEESSLDELLLNDNKSFAIPEYVEELDTENTSTNINMNDFWILLWIFKYQEKFRLPDIAVDSLIKFFRVVLSDTNKK</sequence>